<organism evidence="1 2">
    <name type="scientific">Parasponia andersonii</name>
    <name type="common">Sponia andersonii</name>
    <dbReference type="NCBI Taxonomy" id="3476"/>
    <lineage>
        <taxon>Eukaryota</taxon>
        <taxon>Viridiplantae</taxon>
        <taxon>Streptophyta</taxon>
        <taxon>Embryophyta</taxon>
        <taxon>Tracheophyta</taxon>
        <taxon>Spermatophyta</taxon>
        <taxon>Magnoliopsida</taxon>
        <taxon>eudicotyledons</taxon>
        <taxon>Gunneridae</taxon>
        <taxon>Pentapetalae</taxon>
        <taxon>rosids</taxon>
        <taxon>fabids</taxon>
        <taxon>Rosales</taxon>
        <taxon>Cannabaceae</taxon>
        <taxon>Parasponia</taxon>
    </lineage>
</organism>
<dbReference type="AlphaFoldDB" id="A0A2P5E4P2"/>
<comment type="caution">
    <text evidence="1">The sequence shown here is derived from an EMBL/GenBank/DDBJ whole genome shotgun (WGS) entry which is preliminary data.</text>
</comment>
<accession>A0A2P5E4P2</accession>
<dbReference type="Proteomes" id="UP000237105">
    <property type="component" value="Unassembled WGS sequence"/>
</dbReference>
<gene>
    <name evidence="1" type="ORF">PanWU01x14_000620</name>
</gene>
<evidence type="ECO:0000313" key="1">
    <source>
        <dbReference type="EMBL" id="PON80506.1"/>
    </source>
</evidence>
<reference evidence="2" key="1">
    <citation type="submission" date="2016-06" db="EMBL/GenBank/DDBJ databases">
        <title>Parallel loss of symbiosis genes in relatives of nitrogen-fixing non-legume Parasponia.</title>
        <authorList>
            <person name="Van Velzen R."/>
            <person name="Holmer R."/>
            <person name="Bu F."/>
            <person name="Rutten L."/>
            <person name="Van Zeijl A."/>
            <person name="Liu W."/>
            <person name="Santuari L."/>
            <person name="Cao Q."/>
            <person name="Sharma T."/>
            <person name="Shen D."/>
            <person name="Roswanjaya Y."/>
            <person name="Wardhani T."/>
            <person name="Kalhor M.S."/>
            <person name="Jansen J."/>
            <person name="Van den Hoogen J."/>
            <person name="Gungor B."/>
            <person name="Hartog M."/>
            <person name="Hontelez J."/>
            <person name="Verver J."/>
            <person name="Yang W.-C."/>
            <person name="Schijlen E."/>
            <person name="Repin R."/>
            <person name="Schilthuizen M."/>
            <person name="Schranz E."/>
            <person name="Heidstra R."/>
            <person name="Miyata K."/>
            <person name="Fedorova E."/>
            <person name="Kohlen W."/>
            <person name="Bisseling T."/>
            <person name="Smit S."/>
            <person name="Geurts R."/>
        </authorList>
    </citation>
    <scope>NUCLEOTIDE SEQUENCE [LARGE SCALE GENOMIC DNA]</scope>
    <source>
        <strain evidence="2">cv. WU1-14</strain>
    </source>
</reference>
<sequence>MVIGGTNYAEALLIRRKDSRGACERSKRYSHGARLSLHKLVNGLIRGTGHRMMYVHRGGVTPVTGGIRAKRQLCMGYTTGFYGKNSPRGGTNCTEALSTGWEDSKCECGRFKRYSHGPRPLLYKLVGS</sequence>
<keyword evidence="2" id="KW-1185">Reference proteome</keyword>
<name>A0A2P5E4P2_PARAD</name>
<evidence type="ECO:0000313" key="2">
    <source>
        <dbReference type="Proteomes" id="UP000237105"/>
    </source>
</evidence>
<proteinExistence type="predicted"/>
<protein>
    <submittedName>
        <fullName evidence="1">Uncharacterized protein</fullName>
    </submittedName>
</protein>
<dbReference type="EMBL" id="JXTB01000001">
    <property type="protein sequence ID" value="PON80506.1"/>
    <property type="molecule type" value="Genomic_DNA"/>
</dbReference>